<feature type="compositionally biased region" description="Low complexity" evidence="1">
    <location>
        <begin position="45"/>
        <end position="59"/>
    </location>
</feature>
<proteinExistence type="predicted"/>
<dbReference type="OrthoDB" id="3361340at2759"/>
<keyword evidence="3" id="KW-1185">Reference proteome</keyword>
<organism evidence="2 3">
    <name type="scientific">Tilletiopsis washingtonensis</name>
    <dbReference type="NCBI Taxonomy" id="58919"/>
    <lineage>
        <taxon>Eukaryota</taxon>
        <taxon>Fungi</taxon>
        <taxon>Dikarya</taxon>
        <taxon>Basidiomycota</taxon>
        <taxon>Ustilaginomycotina</taxon>
        <taxon>Exobasidiomycetes</taxon>
        <taxon>Entylomatales</taxon>
        <taxon>Entylomatales incertae sedis</taxon>
        <taxon>Tilletiopsis</taxon>
    </lineage>
</organism>
<feature type="region of interest" description="Disordered" evidence="1">
    <location>
        <begin position="1"/>
        <end position="86"/>
    </location>
</feature>
<evidence type="ECO:0000313" key="3">
    <source>
        <dbReference type="Proteomes" id="UP000245946"/>
    </source>
</evidence>
<feature type="compositionally biased region" description="Basic and acidic residues" evidence="1">
    <location>
        <begin position="74"/>
        <end position="85"/>
    </location>
</feature>
<dbReference type="GeneID" id="37270030"/>
<dbReference type="Proteomes" id="UP000245946">
    <property type="component" value="Unassembled WGS sequence"/>
</dbReference>
<dbReference type="AlphaFoldDB" id="A0A316ZAF9"/>
<evidence type="ECO:0000313" key="2">
    <source>
        <dbReference type="EMBL" id="PWN97998.1"/>
    </source>
</evidence>
<accession>A0A316ZAF9</accession>
<reference evidence="2 3" key="1">
    <citation type="journal article" date="2018" name="Mol. Biol. Evol.">
        <title>Broad Genomic Sampling Reveals a Smut Pathogenic Ancestry of the Fungal Clade Ustilaginomycotina.</title>
        <authorList>
            <person name="Kijpornyongpan T."/>
            <person name="Mondo S.J."/>
            <person name="Barry K."/>
            <person name="Sandor L."/>
            <person name="Lee J."/>
            <person name="Lipzen A."/>
            <person name="Pangilinan J."/>
            <person name="LaButti K."/>
            <person name="Hainaut M."/>
            <person name="Henrissat B."/>
            <person name="Grigoriev I.V."/>
            <person name="Spatafora J.W."/>
            <person name="Aime M.C."/>
        </authorList>
    </citation>
    <scope>NUCLEOTIDE SEQUENCE [LARGE SCALE GENOMIC DNA]</scope>
    <source>
        <strain evidence="2 3">MCA 4186</strain>
    </source>
</reference>
<evidence type="ECO:0000256" key="1">
    <source>
        <dbReference type="SAM" id="MobiDB-lite"/>
    </source>
</evidence>
<name>A0A316ZAF9_9BASI</name>
<dbReference type="EMBL" id="KZ819293">
    <property type="protein sequence ID" value="PWN97998.1"/>
    <property type="molecule type" value="Genomic_DNA"/>
</dbReference>
<sequence>MSRHASSSRLPGSPRSTSIYSSASTAYGTPLSGGGYSRTLSERGAAATTATAPSTAGEGSVRGSGSGSKYATPQKEREGGGTEKRKFARVTQKTFLRGEVSSEGARYTLFLKIMLPTSARSVTYSLFPDTDVRLLSSSISALTPSGAAPALDAPAARAAAHLGLAVGTDSFDSSQQEASLPKVSISNFCVCLVMPAMPNVQQEERRGYLVTLHLSASLASQPPRAPYLVKLPVPLCLNNSLDLTLSDSIHSSGIIIAELDPPLVRREQRAVAGEEAASSEAHVLAGRFPAAECVAVRWSKEVDEGMKLPEWAERATRRSNVELSAIGLDRLDTQLRFSTFHSPPEGLQDGEVALDVELQADLVGPYFTGLEHEAALALSLDSFSQAVRWLDLEILGGSEMLRWLPSEPASDLSSSRPVSIASSSSSLSLGKASGGGKHSSDDSLVLEDLHGALMDAAPPRGLNDVDVSFDEGGLDSSKRKRRHSIGSAVLAAAAAQEAASLASKEAPAVVADSSEGQSVAVQGVVLVFDVVKLCAPDAAAPQEPQGFTLKGTLIVSAQPEPAEGASHFTMPLFRAPNIEMHTCGVMIAPPMQGAPSLRVVRRPRGCVVPRAAGVSGRETEQASFSLALSPRSSSGQQEEAEACLLAVQAAPTAAVAAVRAGSTSPEERSRTFTFDEDLSTASAVSTATILRHLAPLPASASARARAGSSLLAAVGGGISAEASLHVWLEPLAPSSSSSSSVAVARAVFTCEGAWPSALSDEETHGTLLEAFLLRLPPGSEVLYSSLNGRITQPDVQQTRPDAHCMLEFALPDGLVDHPATLLPRWRVLFAADVAAAMQLPMLSCSVAQLCVEVQQTSTLKFTLSSPDLSLVDATSATGSVFRAHMLPAVASRALELTAPPSTTLDLDLITPRSLELAAPQPIELVPGTLASRSRAASVALKAQTPPATPRSWLVRHSGMLCAFAVALLLLFSVSALHERLDAVSARLETLGLALDTVPQQGTWHPSPVEAADEALELANDAASHAAMPSASLVPPPSPIPLATPTAAAEPSSLSVLRVVSTPMALLAMLLRPFRRLLRMS</sequence>
<feature type="compositionally biased region" description="Low complexity" evidence="1">
    <location>
        <begin position="16"/>
        <end position="27"/>
    </location>
</feature>
<protein>
    <submittedName>
        <fullName evidence="2">Uncharacterized protein</fullName>
    </submittedName>
</protein>
<dbReference type="RefSeq" id="XP_025598277.1">
    <property type="nucleotide sequence ID" value="XM_025742486.1"/>
</dbReference>
<feature type="compositionally biased region" description="Polar residues" evidence="1">
    <location>
        <begin position="1"/>
        <end position="10"/>
    </location>
</feature>
<gene>
    <name evidence="2" type="ORF">FA09DRAFT_330155</name>
</gene>
<dbReference type="STRING" id="58919.A0A316ZAF9"/>